<dbReference type="GO" id="GO:0005886">
    <property type="term" value="C:plasma membrane"/>
    <property type="evidence" value="ECO:0007669"/>
    <property type="project" value="TreeGrafter"/>
</dbReference>
<name>A0AAE3J2J3_9RHOB</name>
<dbReference type="Proteomes" id="UP001208041">
    <property type="component" value="Unassembled WGS sequence"/>
</dbReference>
<feature type="transmembrane region" description="Helical" evidence="1">
    <location>
        <begin position="6"/>
        <end position="39"/>
    </location>
</feature>
<keyword evidence="1" id="KW-0472">Membrane</keyword>
<dbReference type="RefSeq" id="WP_263954532.1">
    <property type="nucleotide sequence ID" value="NZ_JAOYFC010000003.1"/>
</dbReference>
<keyword evidence="1" id="KW-1133">Transmembrane helix</keyword>
<sequence>MRLFWFIGGFVSLALGITGVLLPLLPTVPFLLLAAFCFARSSERLHGWLIAHPKLGPPIEDWNARGAISKKAKIAATVSIAAAFSISVFLGVKPFVIVVQGLTLACVLLFIWTRPNV</sequence>
<reference evidence="2" key="1">
    <citation type="submission" date="2022-10" db="EMBL/GenBank/DDBJ databases">
        <authorList>
            <person name="Yue Y."/>
        </authorList>
    </citation>
    <scope>NUCLEOTIDE SEQUENCE</scope>
    <source>
        <strain evidence="2">Z654</strain>
    </source>
</reference>
<feature type="transmembrane region" description="Helical" evidence="1">
    <location>
        <begin position="95"/>
        <end position="113"/>
    </location>
</feature>
<evidence type="ECO:0000313" key="3">
    <source>
        <dbReference type="Proteomes" id="UP001208041"/>
    </source>
</evidence>
<comment type="caution">
    <text evidence="2">The sequence shown here is derived from an EMBL/GenBank/DDBJ whole genome shotgun (WGS) entry which is preliminary data.</text>
</comment>
<dbReference type="AlphaFoldDB" id="A0AAE3J2J3"/>
<dbReference type="PANTHER" id="PTHR35813:SF1">
    <property type="entry name" value="INNER MEMBRANE PROTEIN YBAN"/>
    <property type="match status" value="1"/>
</dbReference>
<gene>
    <name evidence="2" type="ORF">OH136_13675</name>
</gene>
<dbReference type="PIRSF" id="PIRSF016789">
    <property type="entry name" value="DUF454"/>
    <property type="match status" value="1"/>
</dbReference>
<feature type="transmembrane region" description="Helical" evidence="1">
    <location>
        <begin position="72"/>
        <end position="89"/>
    </location>
</feature>
<dbReference type="Pfam" id="PF04304">
    <property type="entry name" value="DUF454"/>
    <property type="match status" value="1"/>
</dbReference>
<dbReference type="EMBL" id="JAOYFC010000003">
    <property type="protein sequence ID" value="MCV6825606.1"/>
    <property type="molecule type" value="Genomic_DNA"/>
</dbReference>
<accession>A0AAE3J2J3</accession>
<keyword evidence="3" id="KW-1185">Reference proteome</keyword>
<dbReference type="PANTHER" id="PTHR35813">
    <property type="entry name" value="INNER MEMBRANE PROTEIN YBAN"/>
    <property type="match status" value="1"/>
</dbReference>
<keyword evidence="1" id="KW-0812">Transmembrane</keyword>
<protein>
    <submittedName>
        <fullName evidence="2">YbaN family protein</fullName>
    </submittedName>
</protein>
<proteinExistence type="predicted"/>
<dbReference type="InterPro" id="IPR007401">
    <property type="entry name" value="DUF454"/>
</dbReference>
<organism evidence="2 3">
    <name type="scientific">Halocynthiibacter halioticoli</name>
    <dbReference type="NCBI Taxonomy" id="2986804"/>
    <lineage>
        <taxon>Bacteria</taxon>
        <taxon>Pseudomonadati</taxon>
        <taxon>Pseudomonadota</taxon>
        <taxon>Alphaproteobacteria</taxon>
        <taxon>Rhodobacterales</taxon>
        <taxon>Paracoccaceae</taxon>
        <taxon>Halocynthiibacter</taxon>
    </lineage>
</organism>
<evidence type="ECO:0000313" key="2">
    <source>
        <dbReference type="EMBL" id="MCV6825606.1"/>
    </source>
</evidence>
<evidence type="ECO:0000256" key="1">
    <source>
        <dbReference type="SAM" id="Phobius"/>
    </source>
</evidence>